<feature type="domain" description="NAD-dependent epimerase/dehydratase" evidence="9">
    <location>
        <begin position="21"/>
        <end position="236"/>
    </location>
</feature>
<accession>A0A834SMM3</accession>
<dbReference type="EMBL" id="JAAIUW010000012">
    <property type="protein sequence ID" value="KAF7806577.1"/>
    <property type="molecule type" value="Genomic_DNA"/>
</dbReference>
<comment type="pathway">
    <text evidence="1">Nucleotide-sugar biosynthesis; GDP-L-fucose biosynthesis via de novo pathway; GDP-L-fucose from GDP-alpha-D-mannose: step 2/2.</text>
</comment>
<dbReference type="Gene3D" id="3.40.50.720">
    <property type="entry name" value="NAD(P)-binding Rossmann-like Domain"/>
    <property type="match status" value="1"/>
</dbReference>
<evidence type="ECO:0000259" key="9">
    <source>
        <dbReference type="Pfam" id="PF01370"/>
    </source>
</evidence>
<comment type="caution">
    <text evidence="10">The sequence shown here is derived from an EMBL/GenBank/DDBJ whole genome shotgun (WGS) entry which is preliminary data.</text>
</comment>
<keyword evidence="7" id="KW-0511">Multifunctional enzyme</keyword>
<dbReference type="GO" id="GO:0042351">
    <property type="term" value="P:'de novo' GDP-L-fucose biosynthetic process"/>
    <property type="evidence" value="ECO:0007669"/>
    <property type="project" value="UniProtKB-UniPathway"/>
</dbReference>
<dbReference type="GO" id="GO:0016853">
    <property type="term" value="F:isomerase activity"/>
    <property type="evidence" value="ECO:0007669"/>
    <property type="project" value="UniProtKB-KW"/>
</dbReference>
<dbReference type="Pfam" id="PF01370">
    <property type="entry name" value="Epimerase"/>
    <property type="match status" value="1"/>
</dbReference>
<dbReference type="Proteomes" id="UP000634136">
    <property type="component" value="Unassembled WGS sequence"/>
</dbReference>
<dbReference type="InterPro" id="IPR028614">
    <property type="entry name" value="GDP_fucose/colitose_synth"/>
</dbReference>
<dbReference type="CDD" id="cd05239">
    <property type="entry name" value="GDP_FS_SDR_e"/>
    <property type="match status" value="1"/>
</dbReference>
<evidence type="ECO:0000256" key="1">
    <source>
        <dbReference type="ARBA" id="ARBA00004883"/>
    </source>
</evidence>
<evidence type="ECO:0000256" key="2">
    <source>
        <dbReference type="ARBA" id="ARBA00005959"/>
    </source>
</evidence>
<dbReference type="AlphaFoldDB" id="A0A834SMM3"/>
<dbReference type="GO" id="GO:0050577">
    <property type="term" value="F:GDP-L-fucose synthase activity"/>
    <property type="evidence" value="ECO:0007669"/>
    <property type="project" value="UniProtKB-EC"/>
</dbReference>
<protein>
    <recommendedName>
        <fullName evidence="3">GDP-L-fucose synthase</fullName>
        <ecNumber evidence="3">1.1.1.271</ecNumber>
    </recommendedName>
</protein>
<comment type="catalytic activity">
    <reaction evidence="8">
        <text>GDP-beta-L-fucose + NADP(+) = GDP-4-dehydro-alpha-D-rhamnose + NADPH + H(+)</text>
        <dbReference type="Rhea" id="RHEA:18885"/>
        <dbReference type="ChEBI" id="CHEBI:15378"/>
        <dbReference type="ChEBI" id="CHEBI:57273"/>
        <dbReference type="ChEBI" id="CHEBI:57783"/>
        <dbReference type="ChEBI" id="CHEBI:57964"/>
        <dbReference type="ChEBI" id="CHEBI:58349"/>
        <dbReference type="EC" id="1.1.1.271"/>
    </reaction>
</comment>
<dbReference type="InterPro" id="IPR001509">
    <property type="entry name" value="Epimerase_deHydtase"/>
</dbReference>
<dbReference type="PANTHER" id="PTHR43238:SF1">
    <property type="entry name" value="GDP-L-FUCOSE SYNTHASE"/>
    <property type="match status" value="1"/>
</dbReference>
<name>A0A834SMM3_9FABA</name>
<evidence type="ECO:0000256" key="8">
    <source>
        <dbReference type="ARBA" id="ARBA00051935"/>
    </source>
</evidence>
<gene>
    <name evidence="10" type="ORF">G2W53_038738</name>
</gene>
<dbReference type="SUPFAM" id="SSF51735">
    <property type="entry name" value="NAD(P)-binding Rossmann-fold domains"/>
    <property type="match status" value="1"/>
</dbReference>
<dbReference type="UniPathway" id="UPA00128">
    <property type="reaction ID" value="UER00191"/>
</dbReference>
<reference evidence="10" key="1">
    <citation type="submission" date="2020-09" db="EMBL/GenBank/DDBJ databases">
        <title>Genome-Enabled Discovery of Anthraquinone Biosynthesis in Senna tora.</title>
        <authorList>
            <person name="Kang S.-H."/>
            <person name="Pandey R.P."/>
            <person name="Lee C.-M."/>
            <person name="Sim J.-S."/>
            <person name="Jeong J.-T."/>
            <person name="Choi B.-S."/>
            <person name="Jung M."/>
            <person name="Ginzburg D."/>
            <person name="Zhao K."/>
            <person name="Won S.Y."/>
            <person name="Oh T.-J."/>
            <person name="Yu Y."/>
            <person name="Kim N.-H."/>
            <person name="Lee O.R."/>
            <person name="Lee T.-H."/>
            <person name="Bashyal P."/>
            <person name="Kim T.-S."/>
            <person name="Lee W.-H."/>
            <person name="Kawkins C."/>
            <person name="Kim C.-K."/>
            <person name="Kim J.S."/>
            <person name="Ahn B.O."/>
            <person name="Rhee S.Y."/>
            <person name="Sohng J.K."/>
        </authorList>
    </citation>
    <scope>NUCLEOTIDE SEQUENCE</scope>
    <source>
        <tissue evidence="10">Leaf</tissue>
    </source>
</reference>
<dbReference type="Gene3D" id="3.90.25.10">
    <property type="entry name" value="UDP-galactose 4-epimerase, domain 1"/>
    <property type="match status" value="1"/>
</dbReference>
<evidence type="ECO:0000256" key="6">
    <source>
        <dbReference type="ARBA" id="ARBA00023235"/>
    </source>
</evidence>
<keyword evidence="6" id="KW-0413">Isomerase</keyword>
<sequence length="308" mass="33862">MGSHDNAPASDSFQADKSAKVFVAGHRGLVGSAIVRKLTQLGFTNILLRSHGELDLTRQSDVEAFFASEKPQFVIVAAAKVGGIHANNTYPADFIGINLQIQTNVIDSAYRNGVKKLLFLGSSCIYPKFAPQPIPEDALLTGPLEPTNEWYAIAKIAGIKMCQAYRSPYDNFHPENSHVLPALMRRFHEAKVNGAKEVVVWGTGSPLREFLHVDDLADACVFLMEKYSGLEHVNVGSGKEVTIKELAELMKEVVGFEGDLVWDSTKPDGTPRKLMDSSKLAGLGWTPKISLKDGLVDTYKWYLENVKL</sequence>
<keyword evidence="4" id="KW-0521">NADP</keyword>
<organism evidence="10 11">
    <name type="scientific">Senna tora</name>
    <dbReference type="NCBI Taxonomy" id="362788"/>
    <lineage>
        <taxon>Eukaryota</taxon>
        <taxon>Viridiplantae</taxon>
        <taxon>Streptophyta</taxon>
        <taxon>Embryophyta</taxon>
        <taxon>Tracheophyta</taxon>
        <taxon>Spermatophyta</taxon>
        <taxon>Magnoliopsida</taxon>
        <taxon>eudicotyledons</taxon>
        <taxon>Gunneridae</taxon>
        <taxon>Pentapetalae</taxon>
        <taxon>rosids</taxon>
        <taxon>fabids</taxon>
        <taxon>Fabales</taxon>
        <taxon>Fabaceae</taxon>
        <taxon>Caesalpinioideae</taxon>
        <taxon>Cassia clade</taxon>
        <taxon>Senna</taxon>
    </lineage>
</organism>
<dbReference type="EC" id="1.1.1.271" evidence="3"/>
<keyword evidence="11" id="KW-1185">Reference proteome</keyword>
<evidence type="ECO:0000313" key="10">
    <source>
        <dbReference type="EMBL" id="KAF7806577.1"/>
    </source>
</evidence>
<proteinExistence type="inferred from homology"/>
<evidence type="ECO:0000256" key="3">
    <source>
        <dbReference type="ARBA" id="ARBA00012371"/>
    </source>
</evidence>
<evidence type="ECO:0000256" key="4">
    <source>
        <dbReference type="ARBA" id="ARBA00022857"/>
    </source>
</evidence>
<dbReference type="PANTHER" id="PTHR43238">
    <property type="entry name" value="GDP-L-FUCOSE SYNTHASE"/>
    <property type="match status" value="1"/>
</dbReference>
<keyword evidence="5" id="KW-0560">Oxidoreductase</keyword>
<dbReference type="InterPro" id="IPR036291">
    <property type="entry name" value="NAD(P)-bd_dom_sf"/>
</dbReference>
<evidence type="ECO:0000313" key="11">
    <source>
        <dbReference type="Proteomes" id="UP000634136"/>
    </source>
</evidence>
<dbReference type="OrthoDB" id="202470at2759"/>
<evidence type="ECO:0000256" key="7">
    <source>
        <dbReference type="ARBA" id="ARBA00023268"/>
    </source>
</evidence>
<dbReference type="HAMAP" id="MF_00956">
    <property type="entry name" value="GDP_fucose_synth"/>
    <property type="match status" value="1"/>
</dbReference>
<dbReference type="FunFam" id="3.40.50.720:FF:000101">
    <property type="entry name" value="GDP-L-fucose synthase"/>
    <property type="match status" value="1"/>
</dbReference>
<evidence type="ECO:0000256" key="5">
    <source>
        <dbReference type="ARBA" id="ARBA00023002"/>
    </source>
</evidence>
<comment type="similarity">
    <text evidence="2">Belongs to the NAD(P)-dependent epimerase/dehydratase family. Fucose synthase subfamily.</text>
</comment>